<feature type="transmembrane region" description="Helical" evidence="1">
    <location>
        <begin position="9"/>
        <end position="32"/>
    </location>
</feature>
<keyword evidence="1" id="KW-0812">Transmembrane</keyword>
<evidence type="ECO:0000256" key="1">
    <source>
        <dbReference type="SAM" id="Phobius"/>
    </source>
</evidence>
<dbReference type="AlphaFoldDB" id="A0A841RN47"/>
<keyword evidence="1" id="KW-0472">Membrane</keyword>
<feature type="transmembrane region" description="Helical" evidence="1">
    <location>
        <begin position="38"/>
        <end position="56"/>
    </location>
</feature>
<proteinExistence type="predicted"/>
<protein>
    <submittedName>
        <fullName evidence="2">Uncharacterized membrane protein YhaH (DUF805 family)</fullName>
    </submittedName>
</protein>
<sequence>MKNLKSIKYLIFSLMILILMLTINYVAAHFFIDFYKSIIHVAIIIILGIVVFMLTFKNFMLFIKK</sequence>
<comment type="caution">
    <text evidence="2">The sequence shown here is derived from an EMBL/GenBank/DDBJ whole genome shotgun (WGS) entry which is preliminary data.</text>
</comment>
<dbReference type="Proteomes" id="UP000572212">
    <property type="component" value="Unassembled WGS sequence"/>
</dbReference>
<reference evidence="2 3" key="1">
    <citation type="submission" date="2020-08" db="EMBL/GenBank/DDBJ databases">
        <title>Genomic Encyclopedia of Type Strains, Phase IV (KMG-IV): sequencing the most valuable type-strain genomes for metagenomic binning, comparative biology and taxonomic classification.</title>
        <authorList>
            <person name="Goeker M."/>
        </authorList>
    </citation>
    <scope>NUCLEOTIDE SEQUENCE [LARGE SCALE GENOMIC DNA]</scope>
    <source>
        <strain evidence="2 3">DSM 11805</strain>
    </source>
</reference>
<evidence type="ECO:0000313" key="3">
    <source>
        <dbReference type="Proteomes" id="UP000572212"/>
    </source>
</evidence>
<keyword evidence="1" id="KW-1133">Transmembrane helix</keyword>
<organism evidence="2 3">
    <name type="scientific">Gracilibacillus halotolerans</name>
    <dbReference type="NCBI Taxonomy" id="74386"/>
    <lineage>
        <taxon>Bacteria</taxon>
        <taxon>Bacillati</taxon>
        <taxon>Bacillota</taxon>
        <taxon>Bacilli</taxon>
        <taxon>Bacillales</taxon>
        <taxon>Bacillaceae</taxon>
        <taxon>Gracilibacillus</taxon>
    </lineage>
</organism>
<evidence type="ECO:0000313" key="2">
    <source>
        <dbReference type="EMBL" id="MBB6512374.1"/>
    </source>
</evidence>
<gene>
    <name evidence="2" type="ORF">GGQ92_001157</name>
</gene>
<accession>A0A841RN47</accession>
<keyword evidence="3" id="KW-1185">Reference proteome</keyword>
<name>A0A841RN47_9BACI</name>
<dbReference type="EMBL" id="JACHON010000003">
    <property type="protein sequence ID" value="MBB6512374.1"/>
    <property type="molecule type" value="Genomic_DNA"/>
</dbReference>